<dbReference type="InterPro" id="IPR008427">
    <property type="entry name" value="Extracellular_membr_CFEM_dom"/>
</dbReference>
<dbReference type="PROSITE" id="PS52012">
    <property type="entry name" value="CFEM"/>
    <property type="match status" value="1"/>
</dbReference>
<evidence type="ECO:0000259" key="6">
    <source>
        <dbReference type="PROSITE" id="PS52012"/>
    </source>
</evidence>
<evidence type="ECO:0000256" key="5">
    <source>
        <dbReference type="SAM" id="SignalP"/>
    </source>
</evidence>
<dbReference type="EMBL" id="KE504189">
    <property type="protein sequence ID" value="EPS96365.1"/>
    <property type="molecule type" value="Genomic_DNA"/>
</dbReference>
<proteinExistence type="predicted"/>
<dbReference type="InParanoid" id="S8F3N2"/>
<organism evidence="7 8">
    <name type="scientific">Fomitopsis schrenkii</name>
    <name type="common">Brown rot fungus</name>
    <dbReference type="NCBI Taxonomy" id="2126942"/>
    <lineage>
        <taxon>Eukaryota</taxon>
        <taxon>Fungi</taxon>
        <taxon>Dikarya</taxon>
        <taxon>Basidiomycota</taxon>
        <taxon>Agaricomycotina</taxon>
        <taxon>Agaricomycetes</taxon>
        <taxon>Polyporales</taxon>
        <taxon>Fomitopsis</taxon>
    </lineage>
</organism>
<evidence type="ECO:0000256" key="1">
    <source>
        <dbReference type="ARBA" id="ARBA00004613"/>
    </source>
</evidence>
<keyword evidence="8" id="KW-1185">Reference proteome</keyword>
<keyword evidence="2" id="KW-0964">Secreted</keyword>
<gene>
    <name evidence="7" type="ORF">FOMPIDRAFT_88902</name>
</gene>
<feature type="domain" description="CFEM" evidence="6">
    <location>
        <begin position="19"/>
        <end position="120"/>
    </location>
</feature>
<dbReference type="Proteomes" id="UP000015241">
    <property type="component" value="Unassembled WGS sequence"/>
</dbReference>
<feature type="signal peptide" evidence="5">
    <location>
        <begin position="1"/>
        <end position="20"/>
    </location>
</feature>
<protein>
    <recommendedName>
        <fullName evidence="6">CFEM domain-containing protein</fullName>
    </recommendedName>
</protein>
<keyword evidence="4" id="KW-1015">Disulfide bond</keyword>
<evidence type="ECO:0000313" key="7">
    <source>
        <dbReference type="EMBL" id="EPS96365.1"/>
    </source>
</evidence>
<reference evidence="7 8" key="1">
    <citation type="journal article" date="2012" name="Science">
        <title>The Paleozoic origin of enzymatic lignin decomposition reconstructed from 31 fungal genomes.</title>
        <authorList>
            <person name="Floudas D."/>
            <person name="Binder M."/>
            <person name="Riley R."/>
            <person name="Barry K."/>
            <person name="Blanchette R.A."/>
            <person name="Henrissat B."/>
            <person name="Martinez A.T."/>
            <person name="Otillar R."/>
            <person name="Spatafora J.W."/>
            <person name="Yadav J.S."/>
            <person name="Aerts A."/>
            <person name="Benoit I."/>
            <person name="Boyd A."/>
            <person name="Carlson A."/>
            <person name="Copeland A."/>
            <person name="Coutinho P.M."/>
            <person name="de Vries R.P."/>
            <person name="Ferreira P."/>
            <person name="Findley K."/>
            <person name="Foster B."/>
            <person name="Gaskell J."/>
            <person name="Glotzer D."/>
            <person name="Gorecki P."/>
            <person name="Heitman J."/>
            <person name="Hesse C."/>
            <person name="Hori C."/>
            <person name="Igarashi K."/>
            <person name="Jurgens J.A."/>
            <person name="Kallen N."/>
            <person name="Kersten P."/>
            <person name="Kohler A."/>
            <person name="Kuees U."/>
            <person name="Kumar T.K.A."/>
            <person name="Kuo A."/>
            <person name="LaButti K."/>
            <person name="Larrondo L.F."/>
            <person name="Lindquist E."/>
            <person name="Ling A."/>
            <person name="Lombard V."/>
            <person name="Lucas S."/>
            <person name="Lundell T."/>
            <person name="Martin R."/>
            <person name="McLaughlin D.J."/>
            <person name="Morgenstern I."/>
            <person name="Morin E."/>
            <person name="Murat C."/>
            <person name="Nagy L.G."/>
            <person name="Nolan M."/>
            <person name="Ohm R.A."/>
            <person name="Patyshakuliyeva A."/>
            <person name="Rokas A."/>
            <person name="Ruiz-Duenas F.J."/>
            <person name="Sabat G."/>
            <person name="Salamov A."/>
            <person name="Samejima M."/>
            <person name="Schmutz J."/>
            <person name="Slot J.C."/>
            <person name="St John F."/>
            <person name="Stenlid J."/>
            <person name="Sun H."/>
            <person name="Sun S."/>
            <person name="Syed K."/>
            <person name="Tsang A."/>
            <person name="Wiebenga A."/>
            <person name="Young D."/>
            <person name="Pisabarro A."/>
            <person name="Eastwood D.C."/>
            <person name="Martin F."/>
            <person name="Cullen D."/>
            <person name="Grigoriev I.V."/>
            <person name="Hibbett D.S."/>
        </authorList>
    </citation>
    <scope>NUCLEOTIDE SEQUENCE</scope>
    <source>
        <strain evidence="8">FP-58527</strain>
    </source>
</reference>
<evidence type="ECO:0000313" key="8">
    <source>
        <dbReference type="Proteomes" id="UP000015241"/>
    </source>
</evidence>
<accession>S8F3N2</accession>
<keyword evidence="3 5" id="KW-0732">Signal</keyword>
<evidence type="ECO:0000256" key="3">
    <source>
        <dbReference type="ARBA" id="ARBA00022729"/>
    </source>
</evidence>
<sequence length="120" mass="13036">MIHTTLTLFVLCAWFSLCNAFGFPGGENGHHVDCGIRELLVNTVPMCAATCWETANYGNCSIEIPDARCLCSDRTFADSLYGCIGTSCPMEDALEYLVIAREACESVGVNITLPSFLVQD</sequence>
<dbReference type="HOGENOM" id="CLU_2049746_0_0_1"/>
<evidence type="ECO:0000256" key="4">
    <source>
        <dbReference type="ARBA" id="ARBA00023157"/>
    </source>
</evidence>
<dbReference type="GO" id="GO:0005576">
    <property type="term" value="C:extracellular region"/>
    <property type="evidence" value="ECO:0007669"/>
    <property type="project" value="UniProtKB-SubCell"/>
</dbReference>
<feature type="chain" id="PRO_5004551203" description="CFEM domain-containing protein" evidence="5">
    <location>
        <begin position="21"/>
        <end position="120"/>
    </location>
</feature>
<comment type="subcellular location">
    <subcellularLocation>
        <location evidence="1">Secreted</location>
    </subcellularLocation>
</comment>
<evidence type="ECO:0000256" key="2">
    <source>
        <dbReference type="ARBA" id="ARBA00022525"/>
    </source>
</evidence>
<name>S8F3N2_FOMSC</name>
<dbReference type="Pfam" id="PF05730">
    <property type="entry name" value="CFEM"/>
    <property type="match status" value="1"/>
</dbReference>
<dbReference type="AlphaFoldDB" id="S8F3N2"/>
<dbReference type="OrthoDB" id="3065412at2759"/>